<dbReference type="EMBL" id="JBHUHF010000001">
    <property type="protein sequence ID" value="MFD2028578.1"/>
    <property type="molecule type" value="Genomic_DNA"/>
</dbReference>
<proteinExistence type="inferred from homology"/>
<accession>A0ABW4VEZ4</accession>
<comment type="similarity">
    <text evidence="1">Belongs to the F420H(2)-dependent quinone reductase family.</text>
</comment>
<dbReference type="RefSeq" id="WP_377200252.1">
    <property type="nucleotide sequence ID" value="NZ_JBHUHF010000001.1"/>
</dbReference>
<reference evidence="4" key="1">
    <citation type="journal article" date="2019" name="Int. J. Syst. Evol. Microbiol.">
        <title>The Global Catalogue of Microorganisms (GCM) 10K type strain sequencing project: providing services to taxonomists for standard genome sequencing and annotation.</title>
        <authorList>
            <consortium name="The Broad Institute Genomics Platform"/>
            <consortium name="The Broad Institute Genome Sequencing Center for Infectious Disease"/>
            <person name="Wu L."/>
            <person name="Ma J."/>
        </authorList>
    </citation>
    <scope>NUCLEOTIDE SEQUENCE [LARGE SCALE GENOMIC DNA]</scope>
    <source>
        <strain evidence="4">CCM 7043</strain>
    </source>
</reference>
<dbReference type="PANTHER" id="PTHR39428:SF1">
    <property type="entry name" value="F420H(2)-DEPENDENT QUINONE REDUCTASE RV1261C"/>
    <property type="match status" value="1"/>
</dbReference>
<evidence type="ECO:0000256" key="2">
    <source>
        <dbReference type="ARBA" id="ARBA00049106"/>
    </source>
</evidence>
<dbReference type="Proteomes" id="UP001597338">
    <property type="component" value="Unassembled WGS sequence"/>
</dbReference>
<sequence length="162" mass="18431">MSNEHRPVSAPRVPPRWFVRTVWALHRGLYRVTAGRVGLRRPRGHSWGTLRLTTTGRRTGREHSVIIAYLEDGPNYITLAMNGWADGEPAWWLNLQEHAEATVDVADGSHFVQAHAAQGEERTRLWSLWQEIDAHLDAYAALRSTETAVVVLEPRPEPRRLS</sequence>
<evidence type="ECO:0000313" key="3">
    <source>
        <dbReference type="EMBL" id="MFD2028578.1"/>
    </source>
</evidence>
<name>A0ABW4VEZ4_9MICO</name>
<evidence type="ECO:0000313" key="4">
    <source>
        <dbReference type="Proteomes" id="UP001597338"/>
    </source>
</evidence>
<dbReference type="NCBIfam" id="TIGR00026">
    <property type="entry name" value="hi_GC_TIGR00026"/>
    <property type="match status" value="1"/>
</dbReference>
<dbReference type="Pfam" id="PF04075">
    <property type="entry name" value="F420H2_quin_red"/>
    <property type="match status" value="1"/>
</dbReference>
<dbReference type="Gene3D" id="2.30.110.10">
    <property type="entry name" value="Electron Transport, Fmn-binding Protein, Chain A"/>
    <property type="match status" value="1"/>
</dbReference>
<gene>
    <name evidence="3" type="ORF">ACFSL2_24035</name>
</gene>
<organism evidence="3 4">
    <name type="scientific">Promicromonospora aerolata</name>
    <dbReference type="NCBI Taxonomy" id="195749"/>
    <lineage>
        <taxon>Bacteria</taxon>
        <taxon>Bacillati</taxon>
        <taxon>Actinomycetota</taxon>
        <taxon>Actinomycetes</taxon>
        <taxon>Micrococcales</taxon>
        <taxon>Promicromonosporaceae</taxon>
        <taxon>Promicromonospora</taxon>
    </lineage>
</organism>
<dbReference type="InterPro" id="IPR004378">
    <property type="entry name" value="F420H2_quin_Rdtase"/>
</dbReference>
<evidence type="ECO:0000256" key="1">
    <source>
        <dbReference type="ARBA" id="ARBA00008710"/>
    </source>
</evidence>
<keyword evidence="4" id="KW-1185">Reference proteome</keyword>
<dbReference type="InterPro" id="IPR012349">
    <property type="entry name" value="Split_barrel_FMN-bd"/>
</dbReference>
<protein>
    <submittedName>
        <fullName evidence="3">Nitroreductase/quinone reductase family protein</fullName>
    </submittedName>
</protein>
<comment type="catalytic activity">
    <reaction evidence="2">
        <text>oxidized coenzyme F420-(gamma-L-Glu)(n) + a quinol + H(+) = reduced coenzyme F420-(gamma-L-Glu)(n) + a quinone</text>
        <dbReference type="Rhea" id="RHEA:39663"/>
        <dbReference type="Rhea" id="RHEA-COMP:12939"/>
        <dbReference type="Rhea" id="RHEA-COMP:14378"/>
        <dbReference type="ChEBI" id="CHEBI:15378"/>
        <dbReference type="ChEBI" id="CHEBI:24646"/>
        <dbReference type="ChEBI" id="CHEBI:132124"/>
        <dbReference type="ChEBI" id="CHEBI:133980"/>
        <dbReference type="ChEBI" id="CHEBI:139511"/>
    </reaction>
</comment>
<dbReference type="PANTHER" id="PTHR39428">
    <property type="entry name" value="F420H(2)-DEPENDENT QUINONE REDUCTASE RV1261C"/>
    <property type="match status" value="1"/>
</dbReference>
<comment type="caution">
    <text evidence="3">The sequence shown here is derived from an EMBL/GenBank/DDBJ whole genome shotgun (WGS) entry which is preliminary data.</text>
</comment>